<evidence type="ECO:0000313" key="7">
    <source>
        <dbReference type="EMBL" id="RHD04339.1"/>
    </source>
</evidence>
<evidence type="ECO:0000256" key="3">
    <source>
        <dbReference type="ARBA" id="ARBA00023163"/>
    </source>
</evidence>
<dbReference type="PROSITE" id="PS50995">
    <property type="entry name" value="HTH_MARR_2"/>
    <property type="match status" value="1"/>
</dbReference>
<evidence type="ECO:0000313" key="5">
    <source>
        <dbReference type="EMBL" id="CUQ79414.1"/>
    </source>
</evidence>
<dbReference type="EMBL" id="CZBU01000010">
    <property type="protein sequence ID" value="CUQ79414.1"/>
    <property type="molecule type" value="Genomic_DNA"/>
</dbReference>
<dbReference type="EMBL" id="QSIS01000030">
    <property type="protein sequence ID" value="RHD04339.1"/>
    <property type="molecule type" value="Genomic_DNA"/>
</dbReference>
<dbReference type="Proteomes" id="UP000285201">
    <property type="component" value="Unassembled WGS sequence"/>
</dbReference>
<reference evidence="10 11" key="2">
    <citation type="submission" date="2018-08" db="EMBL/GenBank/DDBJ databases">
        <title>A genome reference for cultivated species of the human gut microbiota.</title>
        <authorList>
            <person name="Zou Y."/>
            <person name="Xue W."/>
            <person name="Luo G."/>
        </authorList>
    </citation>
    <scope>NUCLEOTIDE SEQUENCE [LARGE SCALE GENOMIC DNA]</scope>
    <source>
        <strain evidence="8 11">AF36-7BH</strain>
        <strain evidence="7 10">AM32-2AC</strain>
    </source>
</reference>
<dbReference type="InterPro" id="IPR036388">
    <property type="entry name" value="WH-like_DNA-bd_sf"/>
</dbReference>
<gene>
    <name evidence="5" type="primary">marR_1</name>
    <name evidence="8" type="ORF">DW007_14755</name>
    <name evidence="7" type="ORF">DW811_14315</name>
    <name evidence="5" type="ORF">ERS852490_03082</name>
    <name evidence="6" type="ORF">GKE48_01705</name>
</gene>
<sequence>MQRESLHCGELIKRLNDILGRCANEELRADDMTSSQVKMLMIINETKDECITLKELEKHFGVAQATIAGTAARLEKKGMIESFYDPSDKRVKHVRITDKGRAMCVHAGKAMHDKEKWFLSALSADEKEELHRLLQKVYDDVNNCERKCKKC</sequence>
<evidence type="ECO:0000313" key="11">
    <source>
        <dbReference type="Proteomes" id="UP000285201"/>
    </source>
</evidence>
<dbReference type="PRINTS" id="PR00598">
    <property type="entry name" value="HTHMARR"/>
</dbReference>
<dbReference type="PANTHER" id="PTHR42756:SF1">
    <property type="entry name" value="TRANSCRIPTIONAL REPRESSOR OF EMRAB OPERON"/>
    <property type="match status" value="1"/>
</dbReference>
<dbReference type="AlphaFoldDB" id="A0A174YW82"/>
<keyword evidence="3" id="KW-0804">Transcription</keyword>
<keyword evidence="2" id="KW-0238">DNA-binding</keyword>
<evidence type="ECO:0000313" key="10">
    <source>
        <dbReference type="Proteomes" id="UP000284794"/>
    </source>
</evidence>
<dbReference type="Proteomes" id="UP000284794">
    <property type="component" value="Unassembled WGS sequence"/>
</dbReference>
<reference evidence="6 12" key="3">
    <citation type="journal article" date="2019" name="Nat. Med.">
        <title>A library of human gut bacterial isolates paired with longitudinal multiomics data enables mechanistic microbiome research.</title>
        <authorList>
            <person name="Poyet M."/>
            <person name="Groussin M."/>
            <person name="Gibbons S.M."/>
            <person name="Avila-Pacheco J."/>
            <person name="Jiang X."/>
            <person name="Kearney S.M."/>
            <person name="Perrotta A.R."/>
            <person name="Berdy B."/>
            <person name="Zhao S."/>
            <person name="Lieberman T.D."/>
            <person name="Swanson P.K."/>
            <person name="Smith M."/>
            <person name="Roesemann S."/>
            <person name="Alexander J.E."/>
            <person name="Rich S.A."/>
            <person name="Livny J."/>
            <person name="Vlamakis H."/>
            <person name="Clish C."/>
            <person name="Bullock K."/>
            <person name="Deik A."/>
            <person name="Scott J."/>
            <person name="Pierce K.A."/>
            <person name="Xavier R.J."/>
            <person name="Alm E.J."/>
        </authorList>
    </citation>
    <scope>NUCLEOTIDE SEQUENCE [LARGE SCALE GENOMIC DNA]</scope>
    <source>
        <strain evidence="6 12">BIOML-A1</strain>
    </source>
</reference>
<name>A0A174YW82_9FIRM</name>
<dbReference type="InterPro" id="IPR036390">
    <property type="entry name" value="WH_DNA-bd_sf"/>
</dbReference>
<dbReference type="EMBL" id="QROY01000019">
    <property type="protein sequence ID" value="RHL64902.1"/>
    <property type="molecule type" value="Genomic_DNA"/>
</dbReference>
<dbReference type="Pfam" id="PF01047">
    <property type="entry name" value="MarR"/>
    <property type="match status" value="1"/>
</dbReference>
<dbReference type="GO" id="GO:0003677">
    <property type="term" value="F:DNA binding"/>
    <property type="evidence" value="ECO:0007669"/>
    <property type="project" value="UniProtKB-KW"/>
</dbReference>
<dbReference type="OrthoDB" id="2297442at2"/>
<dbReference type="Gene3D" id="1.10.10.10">
    <property type="entry name" value="Winged helix-like DNA-binding domain superfamily/Winged helix DNA-binding domain"/>
    <property type="match status" value="1"/>
</dbReference>
<organism evidence="5 9">
    <name type="scientific">Lachnospira eligens</name>
    <dbReference type="NCBI Taxonomy" id="39485"/>
    <lineage>
        <taxon>Bacteria</taxon>
        <taxon>Bacillati</taxon>
        <taxon>Bacillota</taxon>
        <taxon>Clostridia</taxon>
        <taxon>Lachnospirales</taxon>
        <taxon>Lachnospiraceae</taxon>
        <taxon>Lachnospira</taxon>
    </lineage>
</organism>
<evidence type="ECO:0000256" key="1">
    <source>
        <dbReference type="ARBA" id="ARBA00023015"/>
    </source>
</evidence>
<feature type="domain" description="HTH marR-type" evidence="4">
    <location>
        <begin position="1"/>
        <end position="139"/>
    </location>
</feature>
<dbReference type="RefSeq" id="WP_022099199.1">
    <property type="nucleotide sequence ID" value="NZ_CABJMX010000004.1"/>
</dbReference>
<proteinExistence type="predicted"/>
<accession>A0A174YW82</accession>
<dbReference type="Proteomes" id="UP000095621">
    <property type="component" value="Unassembled WGS sequence"/>
</dbReference>
<dbReference type="SMART" id="SM00347">
    <property type="entry name" value="HTH_MARR"/>
    <property type="match status" value="1"/>
</dbReference>
<evidence type="ECO:0000313" key="12">
    <source>
        <dbReference type="Proteomes" id="UP000481964"/>
    </source>
</evidence>
<reference evidence="5 9" key="1">
    <citation type="submission" date="2015-09" db="EMBL/GenBank/DDBJ databases">
        <authorList>
            <consortium name="Pathogen Informatics"/>
        </authorList>
    </citation>
    <scope>NUCLEOTIDE SEQUENCE [LARGE SCALE GENOMIC DNA]</scope>
    <source>
        <strain evidence="5 9">2789STDY5834875</strain>
    </source>
</reference>
<keyword evidence="1" id="KW-0805">Transcription regulation</keyword>
<evidence type="ECO:0000313" key="8">
    <source>
        <dbReference type="EMBL" id="RHL64902.1"/>
    </source>
</evidence>
<dbReference type="Proteomes" id="UP000481964">
    <property type="component" value="Unassembled WGS sequence"/>
</dbReference>
<dbReference type="PANTHER" id="PTHR42756">
    <property type="entry name" value="TRANSCRIPTIONAL REGULATOR, MARR"/>
    <property type="match status" value="1"/>
</dbReference>
<dbReference type="GO" id="GO:0003700">
    <property type="term" value="F:DNA-binding transcription factor activity"/>
    <property type="evidence" value="ECO:0007669"/>
    <property type="project" value="InterPro"/>
</dbReference>
<protein>
    <submittedName>
        <fullName evidence="6">MarR family transcriptional regulator</fullName>
    </submittedName>
    <submittedName>
        <fullName evidence="5">Multiple antibiotic resistance protein marR</fullName>
    </submittedName>
</protein>
<evidence type="ECO:0000313" key="9">
    <source>
        <dbReference type="Proteomes" id="UP000095621"/>
    </source>
</evidence>
<evidence type="ECO:0000259" key="4">
    <source>
        <dbReference type="PROSITE" id="PS50995"/>
    </source>
</evidence>
<evidence type="ECO:0000313" key="6">
    <source>
        <dbReference type="EMBL" id="MSC56173.1"/>
    </source>
</evidence>
<dbReference type="SUPFAM" id="SSF46785">
    <property type="entry name" value="Winged helix' DNA-binding domain"/>
    <property type="match status" value="1"/>
</dbReference>
<evidence type="ECO:0000256" key="2">
    <source>
        <dbReference type="ARBA" id="ARBA00023125"/>
    </source>
</evidence>
<dbReference type="EMBL" id="WKRD01000001">
    <property type="protein sequence ID" value="MSC56173.1"/>
    <property type="molecule type" value="Genomic_DNA"/>
</dbReference>
<dbReference type="InterPro" id="IPR000835">
    <property type="entry name" value="HTH_MarR-typ"/>
</dbReference>